<evidence type="ECO:0000259" key="6">
    <source>
        <dbReference type="PROSITE" id="PS50217"/>
    </source>
</evidence>
<dbReference type="GeneID" id="27684243"/>
<feature type="coiled-coil region" evidence="4">
    <location>
        <begin position="309"/>
        <end position="350"/>
    </location>
</feature>
<keyword evidence="3" id="KW-0804">Transcription</keyword>
<dbReference type="VEuPathDB" id="FungiDB:SPPG_00523"/>
<dbReference type="PANTHER" id="PTHR11462">
    <property type="entry name" value="JUN TRANSCRIPTION FACTOR-RELATED"/>
    <property type="match status" value="1"/>
</dbReference>
<dbReference type="InterPro" id="IPR050946">
    <property type="entry name" value="AP-1_TF_bZIP"/>
</dbReference>
<dbReference type="GO" id="GO:0000978">
    <property type="term" value="F:RNA polymerase II cis-regulatory region sequence-specific DNA binding"/>
    <property type="evidence" value="ECO:0007669"/>
    <property type="project" value="TreeGrafter"/>
</dbReference>
<organism evidence="7 8">
    <name type="scientific">Spizellomyces punctatus (strain DAOM BR117)</name>
    <dbReference type="NCBI Taxonomy" id="645134"/>
    <lineage>
        <taxon>Eukaryota</taxon>
        <taxon>Fungi</taxon>
        <taxon>Fungi incertae sedis</taxon>
        <taxon>Chytridiomycota</taxon>
        <taxon>Chytridiomycota incertae sedis</taxon>
        <taxon>Chytridiomycetes</taxon>
        <taxon>Spizellomycetales</taxon>
        <taxon>Spizellomycetaceae</taxon>
        <taxon>Spizellomyces</taxon>
    </lineage>
</organism>
<dbReference type="Gene3D" id="3.30.160.60">
    <property type="entry name" value="Classic Zinc Finger"/>
    <property type="match status" value="1"/>
</dbReference>
<dbReference type="InterPro" id="IPR046347">
    <property type="entry name" value="bZIP_sf"/>
</dbReference>
<evidence type="ECO:0000256" key="2">
    <source>
        <dbReference type="ARBA" id="ARBA00023125"/>
    </source>
</evidence>
<dbReference type="OrthoDB" id="2257100at2759"/>
<keyword evidence="1" id="KW-0805">Transcription regulation</keyword>
<keyword evidence="2" id="KW-0238">DNA-binding</keyword>
<gene>
    <name evidence="7" type="ORF">SPPG_00523</name>
</gene>
<dbReference type="EMBL" id="KQ257450">
    <property type="protein sequence ID" value="KND04820.1"/>
    <property type="molecule type" value="Genomic_DNA"/>
</dbReference>
<dbReference type="PANTHER" id="PTHR11462:SF35">
    <property type="entry name" value="TRANSCRIPTION FACTOR JRA"/>
    <property type="match status" value="1"/>
</dbReference>
<keyword evidence="4" id="KW-0175">Coiled coil</keyword>
<proteinExistence type="predicted"/>
<evidence type="ECO:0000256" key="4">
    <source>
        <dbReference type="SAM" id="Coils"/>
    </source>
</evidence>
<dbReference type="SUPFAM" id="SSF57959">
    <property type="entry name" value="Leucine zipper domain"/>
    <property type="match status" value="1"/>
</dbReference>
<evidence type="ECO:0000256" key="1">
    <source>
        <dbReference type="ARBA" id="ARBA00023015"/>
    </source>
</evidence>
<keyword evidence="8" id="KW-1185">Reference proteome</keyword>
<dbReference type="Pfam" id="PF07716">
    <property type="entry name" value="bZIP_2"/>
    <property type="match status" value="1"/>
</dbReference>
<dbReference type="SMART" id="SM00338">
    <property type="entry name" value="BRLZ"/>
    <property type="match status" value="1"/>
</dbReference>
<dbReference type="GO" id="GO:0005667">
    <property type="term" value="C:transcription regulator complex"/>
    <property type="evidence" value="ECO:0007669"/>
    <property type="project" value="TreeGrafter"/>
</dbReference>
<dbReference type="Proteomes" id="UP000053201">
    <property type="component" value="Unassembled WGS sequence"/>
</dbReference>
<feature type="domain" description="BZIP" evidence="6">
    <location>
        <begin position="297"/>
        <end position="341"/>
    </location>
</feature>
<name>A0A0L0HV96_SPIPD</name>
<evidence type="ECO:0000256" key="3">
    <source>
        <dbReference type="ARBA" id="ARBA00023163"/>
    </source>
</evidence>
<dbReference type="AlphaFoldDB" id="A0A0L0HV96"/>
<evidence type="ECO:0000313" key="8">
    <source>
        <dbReference type="Proteomes" id="UP000053201"/>
    </source>
</evidence>
<dbReference type="InParanoid" id="A0A0L0HV96"/>
<dbReference type="GO" id="GO:0000981">
    <property type="term" value="F:DNA-binding transcription factor activity, RNA polymerase II-specific"/>
    <property type="evidence" value="ECO:0007669"/>
    <property type="project" value="TreeGrafter"/>
</dbReference>
<dbReference type="CDD" id="cd12193">
    <property type="entry name" value="bZIP_GCN4"/>
    <property type="match status" value="1"/>
</dbReference>
<accession>A0A0L0HV96</accession>
<dbReference type="InterPro" id="IPR004827">
    <property type="entry name" value="bZIP"/>
</dbReference>
<evidence type="ECO:0000313" key="7">
    <source>
        <dbReference type="EMBL" id="KND04820.1"/>
    </source>
</evidence>
<sequence length="370" mass="39410">MSPAMTEATIFDFDQLLGGTPIVPGLSTASPQSTDSPEFDGRDLFGDLPSSCSPTNDWLLDDQALDQLLAESASSTPLVGSPASTGLEDMPLADLFGDEKLFMDLPVQQPVAICPSPIPSAPVSPASTVDVSSPEFALSGMFESNQGWAVPNNAGNDLFPKLTPTWEQGRTAAVKPPVPAKGIEPVKPLAAKPVVSASPQAPAIAPLSAALLPLLGNIGQVAATLAVNPSGLAAAAAAGVQVQQLQQHLQALAAMQSRQTPTVVKASVDLTPPYTVGRKRKERSSDPSEIIAEMDMKRQKNTEAARRSRARKLERMADLESQVKVLEQERDDLKAKVVDLESTKDRYAAREVEYLAQIIQLQQRLKVYEA</sequence>
<evidence type="ECO:0000256" key="5">
    <source>
        <dbReference type="SAM" id="MobiDB-lite"/>
    </source>
</evidence>
<dbReference type="STRING" id="645134.A0A0L0HV96"/>
<dbReference type="PROSITE" id="PS50217">
    <property type="entry name" value="BZIP"/>
    <property type="match status" value="1"/>
</dbReference>
<feature type="compositionally biased region" description="Polar residues" evidence="5">
    <location>
        <begin position="27"/>
        <end position="36"/>
    </location>
</feature>
<reference evidence="7 8" key="1">
    <citation type="submission" date="2009-08" db="EMBL/GenBank/DDBJ databases">
        <title>The Genome Sequence of Spizellomyces punctatus strain DAOM BR117.</title>
        <authorList>
            <consortium name="The Broad Institute Genome Sequencing Platform"/>
            <person name="Russ C."/>
            <person name="Cuomo C."/>
            <person name="Shea T."/>
            <person name="Young S.K."/>
            <person name="Zeng Q."/>
            <person name="Koehrsen M."/>
            <person name="Haas B."/>
            <person name="Borodovsky M."/>
            <person name="Guigo R."/>
            <person name="Alvarado L."/>
            <person name="Berlin A."/>
            <person name="Bochicchio J."/>
            <person name="Borenstein D."/>
            <person name="Chapman S."/>
            <person name="Chen Z."/>
            <person name="Engels R."/>
            <person name="Freedman E."/>
            <person name="Gellesch M."/>
            <person name="Goldberg J."/>
            <person name="Griggs A."/>
            <person name="Gujja S."/>
            <person name="Heiman D."/>
            <person name="Hepburn T."/>
            <person name="Howarth C."/>
            <person name="Jen D."/>
            <person name="Larson L."/>
            <person name="Lewis B."/>
            <person name="Mehta T."/>
            <person name="Park D."/>
            <person name="Pearson M."/>
            <person name="Roberts A."/>
            <person name="Saif S."/>
            <person name="Shenoy N."/>
            <person name="Sisk P."/>
            <person name="Stolte C."/>
            <person name="Sykes S."/>
            <person name="Thomson T."/>
            <person name="Walk T."/>
            <person name="White J."/>
            <person name="Yandava C."/>
            <person name="Burger G."/>
            <person name="Gray M.W."/>
            <person name="Holland P.W.H."/>
            <person name="King N."/>
            <person name="Lang F.B.F."/>
            <person name="Roger A.J."/>
            <person name="Ruiz-Trillo I."/>
            <person name="Lander E."/>
            <person name="Nusbaum C."/>
        </authorList>
    </citation>
    <scope>NUCLEOTIDE SEQUENCE [LARGE SCALE GENOMIC DNA]</scope>
    <source>
        <strain evidence="7 8">DAOM BR117</strain>
    </source>
</reference>
<protein>
    <recommendedName>
        <fullName evidence="6">BZIP domain-containing protein</fullName>
    </recommendedName>
</protein>
<dbReference type="PROSITE" id="PS00036">
    <property type="entry name" value="BZIP_BASIC"/>
    <property type="match status" value="1"/>
</dbReference>
<dbReference type="RefSeq" id="XP_016612859.1">
    <property type="nucleotide sequence ID" value="XM_016748847.1"/>
</dbReference>
<feature type="region of interest" description="Disordered" evidence="5">
    <location>
        <begin position="22"/>
        <end position="42"/>
    </location>
</feature>